<dbReference type="InterPro" id="IPR000305">
    <property type="entry name" value="GIY-YIG_endonuc"/>
</dbReference>
<keyword evidence="6 11" id="KW-0378">Hydrolase</keyword>
<dbReference type="SMART" id="SM00465">
    <property type="entry name" value="GIYc"/>
    <property type="match status" value="1"/>
</dbReference>
<evidence type="ECO:0000256" key="10">
    <source>
        <dbReference type="ARBA" id="ARBA00023242"/>
    </source>
</evidence>
<dbReference type="EMBL" id="QDEB01087248">
    <property type="protein sequence ID" value="RZC33641.1"/>
    <property type="molecule type" value="Genomic_DNA"/>
</dbReference>
<dbReference type="FunFam" id="3.40.1440.10:FF:000008">
    <property type="entry name" value="Structure-specific endonuclease subunit SLX1 homolog"/>
    <property type="match status" value="1"/>
</dbReference>
<dbReference type="STRING" id="1661398.A0A482VL50"/>
<dbReference type="GO" id="GO:0017108">
    <property type="term" value="F:5'-flap endonuclease activity"/>
    <property type="evidence" value="ECO:0007669"/>
    <property type="project" value="InterPro"/>
</dbReference>
<dbReference type="AlphaFoldDB" id="A0A482VL50"/>
<dbReference type="GO" id="GO:0033557">
    <property type="term" value="C:Slx1-Slx4 complex"/>
    <property type="evidence" value="ECO:0007669"/>
    <property type="project" value="UniProtKB-UniRule"/>
</dbReference>
<comment type="function">
    <text evidence="11">Catalytic subunit of a heterodimeric structure-specific endonuclease that resolves DNA secondary structures generated during DNA repair and recombination. Has endonuclease activity towards branched DNA substrates, introducing single-strand cuts in duplex DNA close to junctions with ss-DNA.</text>
</comment>
<protein>
    <recommendedName>
        <fullName evidence="11">Structure-specific endonuclease subunit SLX1 homolog</fullName>
        <ecNumber evidence="11">3.1.-.-</ecNumber>
    </recommendedName>
</protein>
<evidence type="ECO:0000259" key="12">
    <source>
        <dbReference type="PROSITE" id="PS50164"/>
    </source>
</evidence>
<sequence>MEQEADVIEHFYGVYLLYCTNPKYTGRVYIGYTVDPNRRIKQHNKGKHAGGAWKTSNRGPWVMVMIVHGFPNDISALRFEWAWQHPHTSRRLHHVAKKKPREKVYDFTLRVLSEMLLVGPWRRLPLTIRWLNDDFVRDLAKTPPMHMPICYGPVISKKLPATSEPSDEKATVFCYFCKGGVEKGMKCLSPDCDVVSHVICLSKCFVKKGEYVPIEGDCPSCNKTYLWGDLVRKYKGCYNNADVLVRADAGDDFYGSDSD</sequence>
<evidence type="ECO:0000256" key="7">
    <source>
        <dbReference type="ARBA" id="ARBA00022833"/>
    </source>
</evidence>
<evidence type="ECO:0000256" key="9">
    <source>
        <dbReference type="ARBA" id="ARBA00023204"/>
    </source>
</evidence>
<keyword evidence="2" id="KW-0479">Metal-binding</keyword>
<evidence type="ECO:0000256" key="1">
    <source>
        <dbReference type="ARBA" id="ARBA00022722"/>
    </source>
</evidence>
<name>A0A482VL50_ASBVE</name>
<evidence type="ECO:0000256" key="4">
    <source>
        <dbReference type="ARBA" id="ARBA00022763"/>
    </source>
</evidence>
<dbReference type="PANTHER" id="PTHR20208">
    <property type="entry name" value="STRUCTURE-SPECIFIC ENDONUCLEASE SUBUNIT SLX1"/>
    <property type="match status" value="1"/>
</dbReference>
<dbReference type="Pfam" id="PF21202">
    <property type="entry name" value="SLX1_C"/>
    <property type="match status" value="1"/>
</dbReference>
<dbReference type="Proteomes" id="UP000292052">
    <property type="component" value="Unassembled WGS sequence"/>
</dbReference>
<keyword evidence="8 11" id="KW-0233">DNA recombination</keyword>
<evidence type="ECO:0000313" key="13">
    <source>
        <dbReference type="EMBL" id="RZC33641.1"/>
    </source>
</evidence>
<dbReference type="InterPro" id="IPR035901">
    <property type="entry name" value="GIY-YIG_endonuc_sf"/>
</dbReference>
<comment type="caution">
    <text evidence="11">Lacks conserved residue(s) required for the propagation of feature annotation.</text>
</comment>
<feature type="domain" description="GIY-YIG" evidence="12">
    <location>
        <begin position="10"/>
        <end position="95"/>
    </location>
</feature>
<evidence type="ECO:0000256" key="11">
    <source>
        <dbReference type="HAMAP-Rule" id="MF_03100"/>
    </source>
</evidence>
<dbReference type="Gene3D" id="3.40.1440.10">
    <property type="entry name" value="GIY-YIG endonuclease"/>
    <property type="match status" value="1"/>
</dbReference>
<dbReference type="InterPro" id="IPR013083">
    <property type="entry name" value="Znf_RING/FYVE/PHD"/>
</dbReference>
<comment type="caution">
    <text evidence="13">The sequence shown here is derived from an EMBL/GenBank/DDBJ whole genome shotgun (WGS) entry which is preliminary data.</text>
</comment>
<reference evidence="13 14" key="1">
    <citation type="submission" date="2017-03" db="EMBL/GenBank/DDBJ databases">
        <title>Genome of the blue death feigning beetle - Asbolus verrucosus.</title>
        <authorList>
            <person name="Rider S.D."/>
        </authorList>
    </citation>
    <scope>NUCLEOTIDE SEQUENCE [LARGE SCALE GENOMIC DNA]</scope>
    <source>
        <strain evidence="13">Butters</strain>
        <tissue evidence="13">Head and leg muscle</tissue>
    </source>
</reference>
<evidence type="ECO:0000256" key="3">
    <source>
        <dbReference type="ARBA" id="ARBA00022759"/>
    </source>
</evidence>
<keyword evidence="9 11" id="KW-0234">DNA repair</keyword>
<comment type="cofactor">
    <cofactor evidence="11">
        <name>a divalent metal cation</name>
        <dbReference type="ChEBI" id="CHEBI:60240"/>
    </cofactor>
</comment>
<keyword evidence="10 11" id="KW-0539">Nucleus</keyword>
<dbReference type="HAMAP" id="MF_03100">
    <property type="entry name" value="Endonuc_su_Slx1"/>
    <property type="match status" value="1"/>
</dbReference>
<dbReference type="Pfam" id="PF01541">
    <property type="entry name" value="GIY-YIG"/>
    <property type="match status" value="1"/>
</dbReference>
<dbReference type="GO" id="GO:0008821">
    <property type="term" value="F:crossover junction DNA endonuclease activity"/>
    <property type="evidence" value="ECO:0007669"/>
    <property type="project" value="TreeGrafter"/>
</dbReference>
<keyword evidence="3 11" id="KW-0255">Endonuclease</keyword>
<comment type="similarity">
    <text evidence="11">Belongs to the SLX1 family.</text>
</comment>
<evidence type="ECO:0000256" key="2">
    <source>
        <dbReference type="ARBA" id="ARBA00022723"/>
    </source>
</evidence>
<dbReference type="InterPro" id="IPR048749">
    <property type="entry name" value="SLX1_C"/>
</dbReference>
<keyword evidence="7" id="KW-0862">Zinc</keyword>
<keyword evidence="4 11" id="KW-0227">DNA damage</keyword>
<dbReference type="InterPro" id="IPR027520">
    <property type="entry name" value="Slx1"/>
</dbReference>
<evidence type="ECO:0000256" key="5">
    <source>
        <dbReference type="ARBA" id="ARBA00022771"/>
    </source>
</evidence>
<comment type="subunit">
    <text evidence="11">Forms a heterodimer with a member of the SLX4 family.</text>
</comment>
<dbReference type="SUPFAM" id="SSF82771">
    <property type="entry name" value="GIY-YIG endonuclease"/>
    <property type="match status" value="1"/>
</dbReference>
<keyword evidence="14" id="KW-1185">Reference proteome</keyword>
<dbReference type="Gene3D" id="3.30.40.10">
    <property type="entry name" value="Zinc/RING finger domain, C3HC4 (zinc finger)"/>
    <property type="match status" value="1"/>
</dbReference>
<keyword evidence="1 11" id="KW-0540">Nuclease</keyword>
<evidence type="ECO:0000256" key="6">
    <source>
        <dbReference type="ARBA" id="ARBA00022801"/>
    </source>
</evidence>
<dbReference type="EC" id="3.1.-.-" evidence="11"/>
<dbReference type="InterPro" id="IPR050381">
    <property type="entry name" value="SLX1_endonuclease"/>
</dbReference>
<dbReference type="GO" id="GO:0008270">
    <property type="term" value="F:zinc ion binding"/>
    <property type="evidence" value="ECO:0007669"/>
    <property type="project" value="UniProtKB-KW"/>
</dbReference>
<dbReference type="OrthoDB" id="24645at2759"/>
<proteinExistence type="inferred from homology"/>
<evidence type="ECO:0000313" key="14">
    <source>
        <dbReference type="Proteomes" id="UP000292052"/>
    </source>
</evidence>
<gene>
    <name evidence="13" type="ORF">BDFB_014441</name>
</gene>
<accession>A0A482VL50</accession>
<evidence type="ECO:0000256" key="8">
    <source>
        <dbReference type="ARBA" id="ARBA00023172"/>
    </source>
</evidence>
<comment type="subcellular location">
    <subcellularLocation>
        <location evidence="11">Nucleus</location>
    </subcellularLocation>
</comment>
<dbReference type="GO" id="GO:0000724">
    <property type="term" value="P:double-strand break repair via homologous recombination"/>
    <property type="evidence" value="ECO:0007669"/>
    <property type="project" value="TreeGrafter"/>
</dbReference>
<organism evidence="13 14">
    <name type="scientific">Asbolus verrucosus</name>
    <name type="common">Desert ironclad beetle</name>
    <dbReference type="NCBI Taxonomy" id="1661398"/>
    <lineage>
        <taxon>Eukaryota</taxon>
        <taxon>Metazoa</taxon>
        <taxon>Ecdysozoa</taxon>
        <taxon>Arthropoda</taxon>
        <taxon>Hexapoda</taxon>
        <taxon>Insecta</taxon>
        <taxon>Pterygota</taxon>
        <taxon>Neoptera</taxon>
        <taxon>Endopterygota</taxon>
        <taxon>Coleoptera</taxon>
        <taxon>Polyphaga</taxon>
        <taxon>Cucujiformia</taxon>
        <taxon>Tenebrionidae</taxon>
        <taxon>Pimeliinae</taxon>
        <taxon>Asbolus</taxon>
    </lineage>
</organism>
<keyword evidence="5" id="KW-0863">Zinc-finger</keyword>
<dbReference type="PANTHER" id="PTHR20208:SF10">
    <property type="entry name" value="STRUCTURE-SPECIFIC ENDONUCLEASE SUBUNIT SLX1"/>
    <property type="match status" value="1"/>
</dbReference>
<dbReference type="PROSITE" id="PS50164">
    <property type="entry name" value="GIY_YIG"/>
    <property type="match status" value="1"/>
</dbReference>
<dbReference type="CDD" id="cd10455">
    <property type="entry name" value="GIY-YIG_SLX1"/>
    <property type="match status" value="1"/>
</dbReference>